<keyword evidence="3" id="KW-1185">Reference proteome</keyword>
<dbReference type="EMBL" id="QSLN01000003">
    <property type="protein sequence ID" value="RDV84051.1"/>
    <property type="molecule type" value="Genomic_DNA"/>
</dbReference>
<keyword evidence="1" id="KW-0472">Membrane</keyword>
<name>A0A3D8P5W1_9THEO</name>
<sequence length="260" mass="29185">MGGSIYFWGGVVYATWLKYKVGVPVADIAVVWFGLEFMVNQAKYWLNDYRDAATDRLHPRKRERVSAAAYFPVRWLPFLFALRLFTGILFLSLYQPRALIFALLLPLIQLLYDSIKRIPVINAGVAACGSVVRFAAGYVAVAGIWPLPFPCLLVYLQRLVIYVAAYTAEGRYLLKLGTTAGKEYTVFYARHPYLEKAVTILFLGGLALALGRFIPGGVAVAGVIVLLSGVLYYRLNGPGDRIYWRDWRAVWRSLRSGENG</sequence>
<keyword evidence="1" id="KW-1133">Transmembrane helix</keyword>
<proteinExistence type="predicted"/>
<evidence type="ECO:0000256" key="1">
    <source>
        <dbReference type="SAM" id="Phobius"/>
    </source>
</evidence>
<feature type="transmembrane region" description="Helical" evidence="1">
    <location>
        <begin position="217"/>
        <end position="235"/>
    </location>
</feature>
<feature type="transmembrane region" description="Helical" evidence="1">
    <location>
        <begin position="193"/>
        <end position="211"/>
    </location>
</feature>
<feature type="transmembrane region" description="Helical" evidence="1">
    <location>
        <begin position="67"/>
        <end position="88"/>
    </location>
</feature>
<dbReference type="AlphaFoldDB" id="A0A3D8P5W1"/>
<gene>
    <name evidence="2" type="ORF">DXX99_04275</name>
</gene>
<evidence type="ECO:0000313" key="3">
    <source>
        <dbReference type="Proteomes" id="UP000256329"/>
    </source>
</evidence>
<feature type="transmembrane region" description="Helical" evidence="1">
    <location>
        <begin position="124"/>
        <end position="146"/>
    </location>
</feature>
<dbReference type="OrthoDB" id="9803632at2"/>
<dbReference type="Proteomes" id="UP000256329">
    <property type="component" value="Unassembled WGS sequence"/>
</dbReference>
<comment type="caution">
    <text evidence="2">The sequence shown here is derived from an EMBL/GenBank/DDBJ whole genome shotgun (WGS) entry which is preliminary data.</text>
</comment>
<dbReference type="Gene3D" id="1.10.357.140">
    <property type="entry name" value="UbiA prenyltransferase"/>
    <property type="match status" value="1"/>
</dbReference>
<evidence type="ECO:0008006" key="4">
    <source>
        <dbReference type="Google" id="ProtNLM"/>
    </source>
</evidence>
<dbReference type="InterPro" id="IPR044878">
    <property type="entry name" value="UbiA_sf"/>
</dbReference>
<organism evidence="2 3">
    <name type="scientific">Ammonifex thiophilus</name>
    <dbReference type="NCBI Taxonomy" id="444093"/>
    <lineage>
        <taxon>Bacteria</taxon>
        <taxon>Bacillati</taxon>
        <taxon>Bacillota</taxon>
        <taxon>Clostridia</taxon>
        <taxon>Thermoanaerobacterales</taxon>
        <taxon>Thermoanaerobacteraceae</taxon>
        <taxon>Ammonifex</taxon>
    </lineage>
</organism>
<keyword evidence="1" id="KW-0812">Transmembrane</keyword>
<dbReference type="RefSeq" id="WP_115792271.1">
    <property type="nucleotide sequence ID" value="NZ_QSLN01000003.1"/>
</dbReference>
<protein>
    <recommendedName>
        <fullName evidence="4">Prenyltransferase</fullName>
    </recommendedName>
</protein>
<evidence type="ECO:0000313" key="2">
    <source>
        <dbReference type="EMBL" id="RDV84051.1"/>
    </source>
</evidence>
<accession>A0A3D8P5W1</accession>
<reference evidence="2 3" key="1">
    <citation type="submission" date="2018-08" db="EMBL/GenBank/DDBJ databases">
        <title>Form III RuBisCO-mediated autotrophy in Thermodesulfobium bacteria.</title>
        <authorList>
            <person name="Toshchakov S.V."/>
            <person name="Kublanov I.V."/>
            <person name="Frolov E."/>
            <person name="Bonch-Osmolovskaya E.A."/>
            <person name="Tourova T.P."/>
            <person name="Chernych N.A."/>
            <person name="Lebedinsky A.V."/>
        </authorList>
    </citation>
    <scope>NUCLEOTIDE SEQUENCE [LARGE SCALE GENOMIC DNA]</scope>
    <source>
        <strain evidence="2 3">SR</strain>
    </source>
</reference>